<dbReference type="CDD" id="cd05327">
    <property type="entry name" value="retinol-DH_like_SDR_c_like"/>
    <property type="match status" value="1"/>
</dbReference>
<dbReference type="InterPro" id="IPR036291">
    <property type="entry name" value="NAD(P)-bd_dom_sf"/>
</dbReference>
<accession>A0A239E793</accession>
<evidence type="ECO:0000313" key="2">
    <source>
        <dbReference type="EMBL" id="SNS40595.1"/>
    </source>
</evidence>
<keyword evidence="1" id="KW-0560">Oxidoreductase</keyword>
<dbReference type="Proteomes" id="UP000198327">
    <property type="component" value="Unassembled WGS sequence"/>
</dbReference>
<organism evidence="2 3">
    <name type="scientific">Rhodococcoides kyotonense</name>
    <dbReference type="NCBI Taxonomy" id="398843"/>
    <lineage>
        <taxon>Bacteria</taxon>
        <taxon>Bacillati</taxon>
        <taxon>Actinomycetota</taxon>
        <taxon>Actinomycetes</taxon>
        <taxon>Mycobacteriales</taxon>
        <taxon>Nocardiaceae</taxon>
        <taxon>Rhodococcoides</taxon>
    </lineage>
</organism>
<dbReference type="OrthoDB" id="4449798at2"/>
<evidence type="ECO:0000256" key="1">
    <source>
        <dbReference type="ARBA" id="ARBA00023002"/>
    </source>
</evidence>
<proteinExistence type="predicted"/>
<dbReference type="AlphaFoldDB" id="A0A239E793"/>
<dbReference type="PRINTS" id="PR00081">
    <property type="entry name" value="GDHRDH"/>
</dbReference>
<dbReference type="SUPFAM" id="SSF51735">
    <property type="entry name" value="NAD(P)-binding Rossmann-fold domains"/>
    <property type="match status" value="1"/>
</dbReference>
<keyword evidence="3" id="KW-1185">Reference proteome</keyword>
<dbReference type="RefSeq" id="WP_089243311.1">
    <property type="nucleotide sequence ID" value="NZ_FZOW01000002.1"/>
</dbReference>
<name>A0A239E793_9NOCA</name>
<dbReference type="STRING" id="398843.A3K89_03850"/>
<evidence type="ECO:0000313" key="3">
    <source>
        <dbReference type="Proteomes" id="UP000198327"/>
    </source>
</evidence>
<gene>
    <name evidence="2" type="ORF">SAMN05421642_102243</name>
</gene>
<dbReference type="GO" id="GO:0016491">
    <property type="term" value="F:oxidoreductase activity"/>
    <property type="evidence" value="ECO:0007669"/>
    <property type="project" value="UniProtKB-KW"/>
</dbReference>
<dbReference type="InterPro" id="IPR002347">
    <property type="entry name" value="SDR_fam"/>
</dbReference>
<dbReference type="PANTHER" id="PTHR43157:SF64">
    <property type="entry name" value="RETINOL DEHYDROGENASE 14"/>
    <property type="match status" value="1"/>
</dbReference>
<dbReference type="PANTHER" id="PTHR43157">
    <property type="entry name" value="PHOSPHATIDYLINOSITOL-GLYCAN BIOSYNTHESIS CLASS F PROTEIN-RELATED"/>
    <property type="match status" value="1"/>
</dbReference>
<sequence length="297" mass="32013">MTAGGAWTASDIADQSGRRFIVTGANSGLGEVTARALGAAGADVVLACRDTRKGDSVARSIGPRVHARRLDLADLTSVREFAHTVESVDVLINNAGVMAIPSRRTSDGFEMQFGTNHLGHFALTGLLLPRITDRVVTMSSGLHQIGKIDLTDVNYDRRPYRRWAAYGQSKLANLMFALELDRRLAAAGSSVKSLAAHPGYARTNLQAHTESIQDKVLGVGNRLFAQSAEMGALPELYAATSPDVTSGLYIGPDGPFEQRGYPRIVGYSARARDRAVAAGLWEKSEELTGVTYQWHDE</sequence>
<protein>
    <submittedName>
        <fullName evidence="2">NAD(P)-dependent dehydrogenase, short-chain alcohol dehydrogenase family</fullName>
    </submittedName>
</protein>
<dbReference type="EMBL" id="FZOW01000002">
    <property type="protein sequence ID" value="SNS40595.1"/>
    <property type="molecule type" value="Genomic_DNA"/>
</dbReference>
<dbReference type="NCBIfam" id="NF004846">
    <property type="entry name" value="PRK06197.1"/>
    <property type="match status" value="1"/>
</dbReference>
<dbReference type="Pfam" id="PF00106">
    <property type="entry name" value="adh_short"/>
    <property type="match status" value="1"/>
</dbReference>
<reference evidence="3" key="1">
    <citation type="submission" date="2017-06" db="EMBL/GenBank/DDBJ databases">
        <authorList>
            <person name="Varghese N."/>
            <person name="Submissions S."/>
        </authorList>
    </citation>
    <scope>NUCLEOTIDE SEQUENCE [LARGE SCALE GENOMIC DNA]</scope>
    <source>
        <strain evidence="3">JCM 23211</strain>
    </source>
</reference>
<dbReference type="Gene3D" id="3.40.50.720">
    <property type="entry name" value="NAD(P)-binding Rossmann-like Domain"/>
    <property type="match status" value="1"/>
</dbReference>